<dbReference type="Proteomes" id="UP000612055">
    <property type="component" value="Unassembled WGS sequence"/>
</dbReference>
<sequence length="316" mass="30828">MPGQQLGLLGPAALAARAEPYKRLLGILLRPTCVSLSVSNPYLSLAEPAGAILLRAGRVPERTLQKLLLPHAGELAGVVIGSEAHRSLADLTATPEALATLRQVQAVLQALRPDLPSAWWDRWSRDAPGSCRLGAFEVPPTDVAAVAAAADVVAEDVAAAAEQGAAAAATSSAAASAARAVAASEGAGPGLRVAMAGGAGGAEARGAAVGPTLVVAAGPAGPGRGPLPSSMPSQLTPPGPSAAGLGPGPGPGQAQAFVAAGHGGPHQVHWAAPPPAPSASASGPRPAGGTGGASCSMGTLFLQHYLDSLGPLNTFG</sequence>
<gene>
    <name evidence="2" type="ORF">HYH03_011242</name>
</gene>
<proteinExistence type="predicted"/>
<evidence type="ECO:0000313" key="3">
    <source>
        <dbReference type="Proteomes" id="UP000612055"/>
    </source>
</evidence>
<name>A0A835XV10_9CHLO</name>
<organism evidence="2 3">
    <name type="scientific">Edaphochlamys debaryana</name>
    <dbReference type="NCBI Taxonomy" id="47281"/>
    <lineage>
        <taxon>Eukaryota</taxon>
        <taxon>Viridiplantae</taxon>
        <taxon>Chlorophyta</taxon>
        <taxon>core chlorophytes</taxon>
        <taxon>Chlorophyceae</taxon>
        <taxon>CS clade</taxon>
        <taxon>Chlamydomonadales</taxon>
        <taxon>Chlamydomonadales incertae sedis</taxon>
        <taxon>Edaphochlamys</taxon>
    </lineage>
</organism>
<protein>
    <submittedName>
        <fullName evidence="2">Uncharacterized protein</fullName>
    </submittedName>
</protein>
<evidence type="ECO:0000256" key="1">
    <source>
        <dbReference type="SAM" id="MobiDB-lite"/>
    </source>
</evidence>
<reference evidence="2" key="1">
    <citation type="journal article" date="2020" name="bioRxiv">
        <title>Comparative genomics of Chlamydomonas.</title>
        <authorList>
            <person name="Craig R.J."/>
            <person name="Hasan A.R."/>
            <person name="Ness R.W."/>
            <person name="Keightley P.D."/>
        </authorList>
    </citation>
    <scope>NUCLEOTIDE SEQUENCE</scope>
    <source>
        <strain evidence="2">CCAP 11/70</strain>
    </source>
</reference>
<evidence type="ECO:0000313" key="2">
    <source>
        <dbReference type="EMBL" id="KAG2490290.1"/>
    </source>
</evidence>
<accession>A0A835XV10</accession>
<dbReference type="EMBL" id="JAEHOE010000063">
    <property type="protein sequence ID" value="KAG2490290.1"/>
    <property type="molecule type" value="Genomic_DNA"/>
</dbReference>
<feature type="region of interest" description="Disordered" evidence="1">
    <location>
        <begin position="219"/>
        <end position="291"/>
    </location>
</feature>
<dbReference type="AlphaFoldDB" id="A0A835XV10"/>
<keyword evidence="3" id="KW-1185">Reference proteome</keyword>
<dbReference type="OrthoDB" id="527971at2759"/>
<comment type="caution">
    <text evidence="2">The sequence shown here is derived from an EMBL/GenBank/DDBJ whole genome shotgun (WGS) entry which is preliminary data.</text>
</comment>